<comment type="caution">
    <text evidence="3">The sequence shown here is derived from an EMBL/GenBank/DDBJ whole genome shotgun (WGS) entry which is preliminary data.</text>
</comment>
<evidence type="ECO:0000256" key="2">
    <source>
        <dbReference type="ARBA" id="ARBA00022840"/>
    </source>
</evidence>
<protein>
    <submittedName>
        <fullName evidence="3">Cell division protein ZapE</fullName>
    </submittedName>
</protein>
<dbReference type="Pfam" id="PF03969">
    <property type="entry name" value="AFG1_ATPase"/>
    <property type="match status" value="1"/>
</dbReference>
<dbReference type="Proteomes" id="UP000295717">
    <property type="component" value="Unassembled WGS sequence"/>
</dbReference>
<name>A0A4R3MRG8_9GAMM</name>
<dbReference type="InterPro" id="IPR027417">
    <property type="entry name" value="P-loop_NTPase"/>
</dbReference>
<proteinExistence type="predicted"/>
<dbReference type="EMBL" id="SMAO01000011">
    <property type="protein sequence ID" value="TCT18824.1"/>
    <property type="molecule type" value="Genomic_DNA"/>
</dbReference>
<dbReference type="InterPro" id="IPR005654">
    <property type="entry name" value="ATPase_AFG1-like"/>
</dbReference>
<keyword evidence="3" id="KW-0132">Cell division</keyword>
<dbReference type="GO" id="GO:0016887">
    <property type="term" value="F:ATP hydrolysis activity"/>
    <property type="evidence" value="ECO:0007669"/>
    <property type="project" value="InterPro"/>
</dbReference>
<keyword evidence="2" id="KW-0067">ATP-binding</keyword>
<dbReference type="PANTHER" id="PTHR12169">
    <property type="entry name" value="ATPASE N2B"/>
    <property type="match status" value="1"/>
</dbReference>
<dbReference type="GO" id="GO:0051301">
    <property type="term" value="P:cell division"/>
    <property type="evidence" value="ECO:0007669"/>
    <property type="project" value="UniProtKB-KW"/>
</dbReference>
<dbReference type="GO" id="GO:0032153">
    <property type="term" value="C:cell division site"/>
    <property type="evidence" value="ECO:0007669"/>
    <property type="project" value="TreeGrafter"/>
</dbReference>
<reference evidence="3 4" key="1">
    <citation type="submission" date="2019-03" db="EMBL/GenBank/DDBJ databases">
        <title>Genomic Encyclopedia of Type Strains, Phase IV (KMG-IV): sequencing the most valuable type-strain genomes for metagenomic binning, comparative biology and taxonomic classification.</title>
        <authorList>
            <person name="Goeker M."/>
        </authorList>
    </citation>
    <scope>NUCLEOTIDE SEQUENCE [LARGE SCALE GENOMIC DNA]</scope>
    <source>
        <strain evidence="3 4">DSM 13587</strain>
    </source>
</reference>
<gene>
    <name evidence="3" type="ORF">EDC35_11123</name>
</gene>
<dbReference type="NCBIfam" id="NF040713">
    <property type="entry name" value="ZapE"/>
    <property type="match status" value="1"/>
</dbReference>
<evidence type="ECO:0000256" key="1">
    <source>
        <dbReference type="ARBA" id="ARBA00022741"/>
    </source>
</evidence>
<dbReference type="OrthoDB" id="9774491at2"/>
<evidence type="ECO:0000313" key="4">
    <source>
        <dbReference type="Proteomes" id="UP000295717"/>
    </source>
</evidence>
<keyword evidence="1" id="KW-0547">Nucleotide-binding</keyword>
<dbReference type="PANTHER" id="PTHR12169:SF6">
    <property type="entry name" value="AFG1-LIKE ATPASE"/>
    <property type="match status" value="1"/>
</dbReference>
<evidence type="ECO:0000313" key="3">
    <source>
        <dbReference type="EMBL" id="TCT18824.1"/>
    </source>
</evidence>
<accession>A0A4R3MRG8</accession>
<keyword evidence="3" id="KW-0131">Cell cycle</keyword>
<dbReference type="RefSeq" id="WP_132978438.1">
    <property type="nucleotide sequence ID" value="NZ_SMAO01000011.1"/>
</dbReference>
<organism evidence="3 4">
    <name type="scientific">Thiobaca trueperi</name>
    <dbReference type="NCBI Taxonomy" id="127458"/>
    <lineage>
        <taxon>Bacteria</taxon>
        <taxon>Pseudomonadati</taxon>
        <taxon>Pseudomonadota</taxon>
        <taxon>Gammaproteobacteria</taxon>
        <taxon>Chromatiales</taxon>
        <taxon>Chromatiaceae</taxon>
        <taxon>Thiobaca</taxon>
    </lineage>
</organism>
<dbReference type="SUPFAM" id="SSF52540">
    <property type="entry name" value="P-loop containing nucleoside triphosphate hydrolases"/>
    <property type="match status" value="1"/>
</dbReference>
<sequence>MNQSSSTIPFQPRDEAQREAGDLLLTLHQRLLNEPSPRRGLWEQVRTGFSRPPPVRGLYLWGGVGRGKTYLMDWFAEGLPLPDKRRIHFHHFMREVHGVMSTLPKQPDPLEIVADRLRKEVRVLCLDEFLVTDITDAMILHGLLRALFARGMTLVTTANTRPDELYRNGLQRQLFLPAIDLLKAHTQVFELDGGIDYRLRTLTQAGVFFLEDDTGIIDLAAYFERLTGGHEVASSAIQVNGRTIAVRRLGMDVVWFDFAALCGTARSASDYIEIAQEFHTVLLSGVPVLGPQQDAAARRFLHLVDEFYDQRIKLVLSAAAPVQQLYGGGLIDFAHERLVSRLIEMQSTAYLATAMPDGATP</sequence>
<dbReference type="AlphaFoldDB" id="A0A4R3MRG8"/>
<keyword evidence="4" id="KW-1185">Reference proteome</keyword>
<dbReference type="Gene3D" id="3.40.50.300">
    <property type="entry name" value="P-loop containing nucleotide triphosphate hydrolases"/>
    <property type="match status" value="1"/>
</dbReference>
<dbReference type="GO" id="GO:0005737">
    <property type="term" value="C:cytoplasm"/>
    <property type="evidence" value="ECO:0007669"/>
    <property type="project" value="TreeGrafter"/>
</dbReference>
<dbReference type="GO" id="GO:0005524">
    <property type="term" value="F:ATP binding"/>
    <property type="evidence" value="ECO:0007669"/>
    <property type="project" value="UniProtKB-KW"/>
</dbReference>